<dbReference type="KEGG" id="gqu:AWC35_07615"/>
<evidence type="ECO:0000313" key="2">
    <source>
        <dbReference type="Proteomes" id="UP000217182"/>
    </source>
</evidence>
<dbReference type="RefSeq" id="WP_095845829.1">
    <property type="nucleotide sequence ID" value="NZ_CP014136.1"/>
</dbReference>
<dbReference type="EMBL" id="CP014136">
    <property type="protein sequence ID" value="ATA19222.1"/>
    <property type="molecule type" value="Genomic_DNA"/>
</dbReference>
<name>A0A250AZT8_9GAMM</name>
<evidence type="ECO:0000313" key="1">
    <source>
        <dbReference type="EMBL" id="ATA19222.1"/>
    </source>
</evidence>
<proteinExistence type="predicted"/>
<dbReference type="AlphaFoldDB" id="A0A250AZT8"/>
<reference evidence="1 2" key="1">
    <citation type="submission" date="2016-01" db="EMBL/GenBank/DDBJ databases">
        <authorList>
            <person name="Oliw E.H."/>
        </authorList>
    </citation>
    <scope>NUCLEOTIDE SEQUENCE [LARGE SCALE GENOMIC DNA]</scope>
    <source>
        <strain evidence="1 2">FRB97</strain>
    </source>
</reference>
<accession>A0A250AZT8</accession>
<protein>
    <submittedName>
        <fullName evidence="1">Uncharacterized protein</fullName>
    </submittedName>
</protein>
<dbReference type="Proteomes" id="UP000217182">
    <property type="component" value="Chromosome"/>
</dbReference>
<gene>
    <name evidence="1" type="ORF">AWC35_07615</name>
</gene>
<organism evidence="1 2">
    <name type="scientific">Gibbsiella quercinecans</name>
    <dbReference type="NCBI Taxonomy" id="929813"/>
    <lineage>
        <taxon>Bacteria</taxon>
        <taxon>Pseudomonadati</taxon>
        <taxon>Pseudomonadota</taxon>
        <taxon>Gammaproteobacteria</taxon>
        <taxon>Enterobacterales</taxon>
        <taxon>Yersiniaceae</taxon>
        <taxon>Gibbsiella</taxon>
    </lineage>
</organism>
<keyword evidence="2" id="KW-1185">Reference proteome</keyword>
<sequence>MQELRQSPAEILTDFRFQLSKKKKPAAWPALFLHAGGWAIGQKGELNGAVEQDTVSFGCVGSPMAVR</sequence>